<feature type="non-terminal residue" evidence="13">
    <location>
        <position position="431"/>
    </location>
</feature>
<proteinExistence type="inferred from homology"/>
<reference evidence="13 14" key="1">
    <citation type="journal article" date="2013" name="BMC Genomics">
        <title>The miniature genome of a carnivorous plant Genlisea aurea contains a low number of genes and short non-coding sequences.</title>
        <authorList>
            <person name="Leushkin E.V."/>
            <person name="Sutormin R.A."/>
            <person name="Nabieva E.R."/>
            <person name="Penin A.A."/>
            <person name="Kondrashov A.S."/>
            <person name="Logacheva M.D."/>
        </authorList>
    </citation>
    <scope>NUCLEOTIDE SEQUENCE [LARGE SCALE GENOMIC DNA]</scope>
</reference>
<feature type="transmembrane region" description="Helical" evidence="11">
    <location>
        <begin position="14"/>
        <end position="33"/>
    </location>
</feature>
<feature type="domain" description="Major facilitator superfamily (MFS) profile" evidence="12">
    <location>
        <begin position="1"/>
        <end position="409"/>
    </location>
</feature>
<evidence type="ECO:0000313" key="14">
    <source>
        <dbReference type="Proteomes" id="UP000015453"/>
    </source>
</evidence>
<keyword evidence="6" id="KW-0769">Symport</keyword>
<dbReference type="Pfam" id="PF00083">
    <property type="entry name" value="Sugar_tr"/>
    <property type="match status" value="1"/>
</dbReference>
<dbReference type="PROSITE" id="PS50850">
    <property type="entry name" value="MFS"/>
    <property type="match status" value="1"/>
</dbReference>
<dbReference type="NCBIfam" id="TIGR00879">
    <property type="entry name" value="SP"/>
    <property type="match status" value="1"/>
</dbReference>
<keyword evidence="8 11" id="KW-0472">Membrane</keyword>
<dbReference type="PROSITE" id="PS00216">
    <property type="entry name" value="SUGAR_TRANSPORT_1"/>
    <property type="match status" value="1"/>
</dbReference>
<evidence type="ECO:0000256" key="2">
    <source>
        <dbReference type="ARBA" id="ARBA00010992"/>
    </source>
</evidence>
<keyword evidence="4" id="KW-0762">Sugar transport</keyword>
<evidence type="ECO:0000256" key="3">
    <source>
        <dbReference type="ARBA" id="ARBA00022448"/>
    </source>
</evidence>
<protein>
    <recommendedName>
        <fullName evidence="12">Major facilitator superfamily (MFS) profile domain-containing protein</fullName>
    </recommendedName>
</protein>
<dbReference type="SUPFAM" id="SSF103473">
    <property type="entry name" value="MFS general substrate transporter"/>
    <property type="match status" value="1"/>
</dbReference>
<keyword evidence="5 11" id="KW-0812">Transmembrane</keyword>
<feature type="transmembrane region" description="Helical" evidence="11">
    <location>
        <begin position="70"/>
        <end position="91"/>
    </location>
</feature>
<feature type="transmembrane region" description="Helical" evidence="11">
    <location>
        <begin position="283"/>
        <end position="305"/>
    </location>
</feature>
<dbReference type="PANTHER" id="PTHR23500">
    <property type="entry name" value="SOLUTE CARRIER FAMILY 2, FACILITATED GLUCOSE TRANSPORTER"/>
    <property type="match status" value="1"/>
</dbReference>
<dbReference type="Proteomes" id="UP000015453">
    <property type="component" value="Unassembled WGS sequence"/>
</dbReference>
<dbReference type="GO" id="GO:0016020">
    <property type="term" value="C:membrane"/>
    <property type="evidence" value="ECO:0007669"/>
    <property type="project" value="UniProtKB-SubCell"/>
</dbReference>
<evidence type="ECO:0000256" key="6">
    <source>
        <dbReference type="ARBA" id="ARBA00022847"/>
    </source>
</evidence>
<feature type="transmembrane region" description="Helical" evidence="11">
    <location>
        <begin position="218"/>
        <end position="242"/>
    </location>
</feature>
<name>S8CCL5_9LAMI</name>
<keyword evidence="14" id="KW-1185">Reference proteome</keyword>
<comment type="subcellular location">
    <subcellularLocation>
        <location evidence="1">Membrane</location>
        <topology evidence="1">Multi-pass membrane protein</topology>
    </subcellularLocation>
</comment>
<dbReference type="PRINTS" id="PR00171">
    <property type="entry name" value="SUGRTRNSPORT"/>
</dbReference>
<evidence type="ECO:0000313" key="13">
    <source>
        <dbReference type="EMBL" id="EPS64704.1"/>
    </source>
</evidence>
<dbReference type="InterPro" id="IPR005829">
    <property type="entry name" value="Sugar_transporter_CS"/>
</dbReference>
<evidence type="ECO:0000256" key="9">
    <source>
        <dbReference type="ARBA" id="ARBA00044504"/>
    </source>
</evidence>
<evidence type="ECO:0000256" key="1">
    <source>
        <dbReference type="ARBA" id="ARBA00004141"/>
    </source>
</evidence>
<dbReference type="CDD" id="cd17361">
    <property type="entry name" value="MFS_STP"/>
    <property type="match status" value="1"/>
</dbReference>
<dbReference type="InterPro" id="IPR036259">
    <property type="entry name" value="MFS_trans_sf"/>
</dbReference>
<sequence>DTKISNYCKFDSQLLTSFTSSLFIAGLVASFFASTVTRKFGRRSSILFGGASFLSGAAIGGASVNVYMLLLGRIMLGIGVGFTNQSVPLYLSEMAPAKYRGAFNIGFQVCVAIGVISANLINYFTNQISGGWGWRVSLSLAGVPAAVITVGGIFLTETPNSLIENGDSHENAKRLLQKIRGVADVEDEFNDLVAASATSRAVRHPFRNILRRKYRPQLVMAVLIPFFQQVTGINVIGFYAPILFRTTGASVGASILFCVIIGVVGTTMTVVSMAVVDRVGRRILFLIGGLQMLMAQFVVGSIMALKVKDHGSLDKSYSVLLLVFICFYLCGFGLSWGPLGWLVTSEIFPMEIRSAGQSINVATNFVVIFVVVQLFLAMLCHMKAGVFFFFGGWVAAMTAFVYWWLPETKDVPIEKMDRVWRGHWYWKRFVD</sequence>
<evidence type="ECO:0000256" key="11">
    <source>
        <dbReference type="SAM" id="Phobius"/>
    </source>
</evidence>
<dbReference type="EMBL" id="AUSU01004662">
    <property type="protein sequence ID" value="EPS64704.1"/>
    <property type="molecule type" value="Genomic_DNA"/>
</dbReference>
<evidence type="ECO:0000256" key="8">
    <source>
        <dbReference type="ARBA" id="ARBA00023136"/>
    </source>
</evidence>
<accession>S8CCL5</accession>
<dbReference type="InterPro" id="IPR045262">
    <property type="entry name" value="STP/PLT_plant"/>
</dbReference>
<keyword evidence="3 10" id="KW-0813">Transport</keyword>
<feature type="transmembrane region" description="Helical" evidence="11">
    <location>
        <begin position="254"/>
        <end position="276"/>
    </location>
</feature>
<feature type="transmembrane region" description="Helical" evidence="11">
    <location>
        <begin position="359"/>
        <end position="379"/>
    </location>
</feature>
<evidence type="ECO:0000256" key="7">
    <source>
        <dbReference type="ARBA" id="ARBA00022989"/>
    </source>
</evidence>
<comment type="similarity">
    <text evidence="2 10">Belongs to the major facilitator superfamily. Sugar transporter (TC 2.A.1.1) family.</text>
</comment>
<dbReference type="OrthoDB" id="5296287at2759"/>
<dbReference type="InterPro" id="IPR044778">
    <property type="entry name" value="MFS_STP/MST-like_plant"/>
</dbReference>
<feature type="transmembrane region" description="Helical" evidence="11">
    <location>
        <begin position="385"/>
        <end position="405"/>
    </location>
</feature>
<organism evidence="13 14">
    <name type="scientific">Genlisea aurea</name>
    <dbReference type="NCBI Taxonomy" id="192259"/>
    <lineage>
        <taxon>Eukaryota</taxon>
        <taxon>Viridiplantae</taxon>
        <taxon>Streptophyta</taxon>
        <taxon>Embryophyta</taxon>
        <taxon>Tracheophyta</taxon>
        <taxon>Spermatophyta</taxon>
        <taxon>Magnoliopsida</taxon>
        <taxon>eudicotyledons</taxon>
        <taxon>Gunneridae</taxon>
        <taxon>Pentapetalae</taxon>
        <taxon>asterids</taxon>
        <taxon>lamiids</taxon>
        <taxon>Lamiales</taxon>
        <taxon>Lentibulariaceae</taxon>
        <taxon>Genlisea</taxon>
    </lineage>
</organism>
<feature type="transmembrane region" description="Helical" evidence="11">
    <location>
        <begin position="136"/>
        <end position="155"/>
    </location>
</feature>
<feature type="transmembrane region" description="Helical" evidence="11">
    <location>
        <begin position="317"/>
        <end position="339"/>
    </location>
</feature>
<dbReference type="GO" id="GO:0015145">
    <property type="term" value="F:monosaccharide transmembrane transporter activity"/>
    <property type="evidence" value="ECO:0007669"/>
    <property type="project" value="InterPro"/>
</dbReference>
<dbReference type="InterPro" id="IPR003663">
    <property type="entry name" value="Sugar/inositol_transpt"/>
</dbReference>
<comment type="similarity">
    <text evidence="9">Belongs to the major facilitator superfamily. Phosphate:H(+) symporter (TC 2.A.1.9) family.</text>
</comment>
<dbReference type="GO" id="GO:0015293">
    <property type="term" value="F:symporter activity"/>
    <property type="evidence" value="ECO:0007669"/>
    <property type="project" value="UniProtKB-KW"/>
</dbReference>
<dbReference type="InterPro" id="IPR020846">
    <property type="entry name" value="MFS_dom"/>
</dbReference>
<dbReference type="Gene3D" id="1.20.1250.20">
    <property type="entry name" value="MFS general substrate transporter like domains"/>
    <property type="match status" value="1"/>
</dbReference>
<feature type="transmembrane region" description="Helical" evidence="11">
    <location>
        <begin position="103"/>
        <end position="124"/>
    </location>
</feature>
<evidence type="ECO:0000259" key="12">
    <source>
        <dbReference type="PROSITE" id="PS50850"/>
    </source>
</evidence>
<dbReference type="AlphaFoldDB" id="S8CCL5"/>
<dbReference type="PANTHER" id="PTHR23500:SF30">
    <property type="entry name" value="SUGAR TRANSPORT PROTEIN 3"/>
    <property type="match status" value="1"/>
</dbReference>
<evidence type="ECO:0000256" key="10">
    <source>
        <dbReference type="RuleBase" id="RU003346"/>
    </source>
</evidence>
<feature type="transmembrane region" description="Helical" evidence="11">
    <location>
        <begin position="45"/>
        <end position="64"/>
    </location>
</feature>
<comment type="caution">
    <text evidence="13">The sequence shown here is derived from an EMBL/GenBank/DDBJ whole genome shotgun (WGS) entry which is preliminary data.</text>
</comment>
<dbReference type="PROSITE" id="PS00217">
    <property type="entry name" value="SUGAR_TRANSPORT_2"/>
    <property type="match status" value="1"/>
</dbReference>
<evidence type="ECO:0000256" key="4">
    <source>
        <dbReference type="ARBA" id="ARBA00022597"/>
    </source>
</evidence>
<keyword evidence="7 11" id="KW-1133">Transmembrane helix</keyword>
<gene>
    <name evidence="13" type="ORF">M569_10076</name>
</gene>
<dbReference type="FunFam" id="1.20.1250.20:FF:000002">
    <property type="entry name" value="Sugar transport protein 13"/>
    <property type="match status" value="1"/>
</dbReference>
<evidence type="ECO:0000256" key="5">
    <source>
        <dbReference type="ARBA" id="ARBA00022692"/>
    </source>
</evidence>
<feature type="non-terminal residue" evidence="13">
    <location>
        <position position="1"/>
    </location>
</feature>
<dbReference type="InterPro" id="IPR005828">
    <property type="entry name" value="MFS_sugar_transport-like"/>
</dbReference>